<comment type="caution">
    <text evidence="3">The sequence shown here is derived from an EMBL/GenBank/DDBJ whole genome shotgun (WGS) entry which is preliminary data.</text>
</comment>
<keyword evidence="1" id="KW-0472">Membrane</keyword>
<feature type="chain" id="PRO_5045105381" description="Ferrochelatase" evidence="2">
    <location>
        <begin position="22"/>
        <end position="66"/>
    </location>
</feature>
<evidence type="ECO:0000256" key="1">
    <source>
        <dbReference type="SAM" id="Phobius"/>
    </source>
</evidence>
<keyword evidence="1" id="KW-0812">Transmembrane</keyword>
<reference evidence="3 4" key="1">
    <citation type="submission" date="2024-10" db="EMBL/GenBank/DDBJ databases">
        <authorList>
            <person name="Yang X.-N."/>
        </authorList>
    </citation>
    <scope>NUCLEOTIDE SEQUENCE [LARGE SCALE GENOMIC DNA]</scope>
    <source>
        <strain evidence="3 4">CAU 1059</strain>
    </source>
</reference>
<sequence length="66" mass="6581">MKATFLAAIAAATFAAAPVMAGNLSEPVMEPAVIEAETASSSTNQAEIVALSLTALVFITALVSAN</sequence>
<dbReference type="EMBL" id="JBIHMM010000001">
    <property type="protein sequence ID" value="MFH0252788.1"/>
    <property type="molecule type" value="Genomic_DNA"/>
</dbReference>
<feature type="transmembrane region" description="Helical" evidence="1">
    <location>
        <begin position="45"/>
        <end position="65"/>
    </location>
</feature>
<dbReference type="RefSeq" id="WP_377168947.1">
    <property type="nucleotide sequence ID" value="NZ_JBHTJC010000001.1"/>
</dbReference>
<protein>
    <recommendedName>
        <fullName evidence="5">Ferrochelatase</fullName>
    </recommendedName>
</protein>
<evidence type="ECO:0000313" key="3">
    <source>
        <dbReference type="EMBL" id="MFH0252788.1"/>
    </source>
</evidence>
<gene>
    <name evidence="3" type="ORF">ACGRVM_02720</name>
</gene>
<feature type="signal peptide" evidence="2">
    <location>
        <begin position="1"/>
        <end position="21"/>
    </location>
</feature>
<evidence type="ECO:0000256" key="2">
    <source>
        <dbReference type="SAM" id="SignalP"/>
    </source>
</evidence>
<organism evidence="3 4">
    <name type="scientific">Roseovarius aquimarinus</name>
    <dbReference type="NCBI Taxonomy" id="1229156"/>
    <lineage>
        <taxon>Bacteria</taxon>
        <taxon>Pseudomonadati</taxon>
        <taxon>Pseudomonadota</taxon>
        <taxon>Alphaproteobacteria</taxon>
        <taxon>Rhodobacterales</taxon>
        <taxon>Roseobacteraceae</taxon>
        <taxon>Roseovarius</taxon>
    </lineage>
</organism>
<evidence type="ECO:0000313" key="4">
    <source>
        <dbReference type="Proteomes" id="UP001607157"/>
    </source>
</evidence>
<evidence type="ECO:0008006" key="5">
    <source>
        <dbReference type="Google" id="ProtNLM"/>
    </source>
</evidence>
<accession>A0ABW7I3P3</accession>
<dbReference type="Proteomes" id="UP001607157">
    <property type="component" value="Unassembled WGS sequence"/>
</dbReference>
<name>A0ABW7I3P3_9RHOB</name>
<keyword evidence="1" id="KW-1133">Transmembrane helix</keyword>
<keyword evidence="2" id="KW-0732">Signal</keyword>
<proteinExistence type="predicted"/>
<keyword evidence="4" id="KW-1185">Reference proteome</keyword>